<accession>A0A7W7W3X4</accession>
<feature type="transmembrane region" description="Helical" evidence="7">
    <location>
        <begin position="120"/>
        <end position="138"/>
    </location>
</feature>
<dbReference type="InterPro" id="IPR020846">
    <property type="entry name" value="MFS_dom"/>
</dbReference>
<evidence type="ECO:0000256" key="7">
    <source>
        <dbReference type="SAM" id="Phobius"/>
    </source>
</evidence>
<gene>
    <name evidence="9" type="ORF">F4561_004342</name>
</gene>
<reference evidence="9 10" key="1">
    <citation type="submission" date="2020-08" db="EMBL/GenBank/DDBJ databases">
        <title>Sequencing the genomes of 1000 actinobacteria strains.</title>
        <authorList>
            <person name="Klenk H.-P."/>
        </authorList>
    </citation>
    <scope>NUCLEOTIDE SEQUENCE [LARGE SCALE GENOMIC DNA]</scope>
    <source>
        <strain evidence="9 10">DSM 102030</strain>
    </source>
</reference>
<keyword evidence="4 7" id="KW-0812">Transmembrane</keyword>
<feature type="transmembrane region" description="Helical" evidence="7">
    <location>
        <begin position="85"/>
        <end position="108"/>
    </location>
</feature>
<dbReference type="Gene3D" id="1.20.1250.20">
    <property type="entry name" value="MFS general substrate transporter like domains"/>
    <property type="match status" value="1"/>
</dbReference>
<feature type="transmembrane region" description="Helical" evidence="7">
    <location>
        <begin position="207"/>
        <end position="228"/>
    </location>
</feature>
<dbReference type="PANTHER" id="PTHR42718:SF46">
    <property type="entry name" value="BLR6921 PROTEIN"/>
    <property type="match status" value="1"/>
</dbReference>
<comment type="caution">
    <text evidence="9">The sequence shown here is derived from an EMBL/GenBank/DDBJ whole genome shotgun (WGS) entry which is preliminary data.</text>
</comment>
<keyword evidence="6 7" id="KW-0472">Membrane</keyword>
<evidence type="ECO:0000313" key="9">
    <source>
        <dbReference type="EMBL" id="MBB4933522.1"/>
    </source>
</evidence>
<name>A0A7W7W3X4_9ACTN</name>
<evidence type="ECO:0000256" key="4">
    <source>
        <dbReference type="ARBA" id="ARBA00022692"/>
    </source>
</evidence>
<feature type="domain" description="Major facilitator superfamily (MFS) profile" evidence="8">
    <location>
        <begin position="1"/>
        <end position="433"/>
    </location>
</feature>
<keyword evidence="10" id="KW-1185">Reference proteome</keyword>
<feature type="transmembrane region" description="Helical" evidence="7">
    <location>
        <begin position="150"/>
        <end position="171"/>
    </location>
</feature>
<feature type="transmembrane region" description="Helical" evidence="7">
    <location>
        <begin position="387"/>
        <end position="403"/>
    </location>
</feature>
<dbReference type="GO" id="GO:0022857">
    <property type="term" value="F:transmembrane transporter activity"/>
    <property type="evidence" value="ECO:0007669"/>
    <property type="project" value="InterPro"/>
</dbReference>
<dbReference type="Gene3D" id="1.20.1720.10">
    <property type="entry name" value="Multidrug resistance protein D"/>
    <property type="match status" value="1"/>
</dbReference>
<dbReference type="InterPro" id="IPR011701">
    <property type="entry name" value="MFS"/>
</dbReference>
<dbReference type="InterPro" id="IPR036259">
    <property type="entry name" value="MFS_trans_sf"/>
</dbReference>
<dbReference type="GO" id="GO:0005886">
    <property type="term" value="C:plasma membrane"/>
    <property type="evidence" value="ECO:0007669"/>
    <property type="project" value="UniProtKB-SubCell"/>
</dbReference>
<feature type="transmembrane region" description="Helical" evidence="7">
    <location>
        <begin position="183"/>
        <end position="201"/>
    </location>
</feature>
<feature type="transmembrane region" description="Helical" evidence="7">
    <location>
        <begin position="409"/>
        <end position="428"/>
    </location>
</feature>
<keyword evidence="2" id="KW-0813">Transport</keyword>
<evidence type="ECO:0000256" key="1">
    <source>
        <dbReference type="ARBA" id="ARBA00004651"/>
    </source>
</evidence>
<dbReference type="PANTHER" id="PTHR42718">
    <property type="entry name" value="MAJOR FACILITATOR SUPERFAMILY MULTIDRUG TRANSPORTER MFSC"/>
    <property type="match status" value="1"/>
</dbReference>
<protein>
    <submittedName>
        <fullName evidence="9">EmrB/QacA subfamily drug resistance transporter</fullName>
    </submittedName>
</protein>
<dbReference type="EMBL" id="JACHJT010000001">
    <property type="protein sequence ID" value="MBB4933522.1"/>
    <property type="molecule type" value="Genomic_DNA"/>
</dbReference>
<feature type="transmembrane region" description="Helical" evidence="7">
    <location>
        <begin position="282"/>
        <end position="304"/>
    </location>
</feature>
<keyword evidence="3" id="KW-1003">Cell membrane</keyword>
<feature type="transmembrane region" description="Helical" evidence="7">
    <location>
        <begin position="316"/>
        <end position="333"/>
    </location>
</feature>
<proteinExistence type="predicted"/>
<evidence type="ECO:0000256" key="6">
    <source>
        <dbReference type="ARBA" id="ARBA00023136"/>
    </source>
</evidence>
<organism evidence="9 10">
    <name type="scientific">Lipingzhangella halophila</name>
    <dbReference type="NCBI Taxonomy" id="1783352"/>
    <lineage>
        <taxon>Bacteria</taxon>
        <taxon>Bacillati</taxon>
        <taxon>Actinomycetota</taxon>
        <taxon>Actinomycetes</taxon>
        <taxon>Streptosporangiales</taxon>
        <taxon>Nocardiopsidaceae</taxon>
        <taxon>Lipingzhangella</taxon>
    </lineage>
</organism>
<dbReference type="Pfam" id="PF07690">
    <property type="entry name" value="MFS_1"/>
    <property type="match status" value="1"/>
</dbReference>
<comment type="subcellular location">
    <subcellularLocation>
        <location evidence="1">Cell membrane</location>
        <topology evidence="1">Multi-pass membrane protein</topology>
    </subcellularLocation>
</comment>
<evidence type="ECO:0000259" key="8">
    <source>
        <dbReference type="PROSITE" id="PS50850"/>
    </source>
</evidence>
<feature type="transmembrane region" description="Helical" evidence="7">
    <location>
        <begin position="339"/>
        <end position="357"/>
    </location>
</feature>
<keyword evidence="5 7" id="KW-1133">Transmembrane helix</keyword>
<dbReference type="RefSeq" id="WP_312885418.1">
    <property type="nucleotide sequence ID" value="NZ_JACHJT010000001.1"/>
</dbReference>
<evidence type="ECO:0000256" key="5">
    <source>
        <dbReference type="ARBA" id="ARBA00022989"/>
    </source>
</evidence>
<dbReference type="CDD" id="cd17321">
    <property type="entry name" value="MFS_MMR_MDR_like"/>
    <property type="match status" value="1"/>
</dbReference>
<feature type="transmembrane region" description="Helical" evidence="7">
    <location>
        <begin position="249"/>
        <end position="270"/>
    </location>
</feature>
<evidence type="ECO:0000256" key="2">
    <source>
        <dbReference type="ARBA" id="ARBA00022448"/>
    </source>
</evidence>
<sequence>MAQLMVVLDVSVVNVALPSIQTALTLSAALSQWVASAYTLTFAGTLLVGARIADVVGARRALIWGLAGFTAASLVGGIADSGWMLIGARAAQGVGAAVVSPATFTLLTTTYPEGAERTRAVAVWTGVSLVGGGLGNILSGTLTEYLSWRAVLLVNIPIGAAAILGALALALSRVQRPAARVDLTGAVLATTGLGCVAYAVSGAGTDSGLPLAPEAALLGVGLLAALVAQQRRSHSPLVPASLLRNRAVVAGNVLTVLAGACFQVPLWYFLTFQMQHGLGYTALQAGMAFLPMTLVTMVFSAWVTPVLMRRVPSADLVAAGAALATAGLVWQWLAVPATYVSTFLGPALVIGVGGGLLNTPLATAVTTGVAPEDAGAASGLMNTSKQFGGAIGLAAFVAFIGTTGDDYRLAFLAMAALTAAVAGLAVTLRPRPSR</sequence>
<evidence type="ECO:0000256" key="3">
    <source>
        <dbReference type="ARBA" id="ARBA00022475"/>
    </source>
</evidence>
<dbReference type="SUPFAM" id="SSF103473">
    <property type="entry name" value="MFS general substrate transporter"/>
    <property type="match status" value="1"/>
</dbReference>
<dbReference type="AlphaFoldDB" id="A0A7W7W3X4"/>
<evidence type="ECO:0000313" key="10">
    <source>
        <dbReference type="Proteomes" id="UP000523007"/>
    </source>
</evidence>
<feature type="transmembrane region" description="Helical" evidence="7">
    <location>
        <begin position="30"/>
        <end position="49"/>
    </location>
</feature>
<feature type="transmembrane region" description="Helical" evidence="7">
    <location>
        <begin position="61"/>
        <end position="79"/>
    </location>
</feature>
<dbReference type="PROSITE" id="PS50850">
    <property type="entry name" value="MFS"/>
    <property type="match status" value="1"/>
</dbReference>
<dbReference type="Proteomes" id="UP000523007">
    <property type="component" value="Unassembled WGS sequence"/>
</dbReference>